<feature type="domain" description="Glycosyl transferase family 8 C-terminal" evidence="9">
    <location>
        <begin position="276"/>
        <end position="332"/>
    </location>
</feature>
<organism evidence="10 11">
    <name type="scientific">Hafnia alvei FB1</name>
    <dbReference type="NCBI Taxonomy" id="1453496"/>
    <lineage>
        <taxon>Bacteria</taxon>
        <taxon>Pseudomonadati</taxon>
        <taxon>Pseudomonadota</taxon>
        <taxon>Gammaproteobacteria</taxon>
        <taxon>Enterobacterales</taxon>
        <taxon>Hafniaceae</taxon>
        <taxon>Hafnia</taxon>
    </lineage>
</organism>
<evidence type="ECO:0000259" key="9">
    <source>
        <dbReference type="Pfam" id="PF08437"/>
    </source>
</evidence>
<keyword evidence="7" id="KW-0460">Magnesium</keyword>
<evidence type="ECO:0000313" key="10">
    <source>
        <dbReference type="EMBL" id="AIU71157.1"/>
    </source>
</evidence>
<keyword evidence="8" id="KW-0448">Lipopolysaccharide biosynthesis</keyword>
<keyword evidence="11" id="KW-1185">Reference proteome</keyword>
<dbReference type="AlphaFoldDB" id="A0A097QXK1"/>
<dbReference type="GO" id="GO:0008918">
    <property type="term" value="F:lipopolysaccharide 3-alpha-galactosyltransferase activity"/>
    <property type="evidence" value="ECO:0007669"/>
    <property type="project" value="InterPro"/>
</dbReference>
<dbReference type="Pfam" id="PF08437">
    <property type="entry name" value="Glyco_transf_8C"/>
    <property type="match status" value="1"/>
</dbReference>
<dbReference type="InterPro" id="IPR029044">
    <property type="entry name" value="Nucleotide-diphossugar_trans"/>
</dbReference>
<keyword evidence="5 10" id="KW-0808">Transferase</keyword>
<reference evidence="10 11" key="1">
    <citation type="journal article" date="2014" name="Gut Pathog.">
        <title>Gene clusters of Hafnia alvei strain FB1 important in survival and pathogenesis: a draft genome perspective.</title>
        <authorList>
            <person name="Tan J.Y."/>
            <person name="Yin W.F."/>
            <person name="Chan K.G."/>
        </authorList>
    </citation>
    <scope>NUCLEOTIDE SEQUENCE [LARGE SCALE GENOMIC DNA]</scope>
    <source>
        <strain evidence="10 11">FB1</strain>
    </source>
</reference>
<dbReference type="PANTHER" id="PTHR13778">
    <property type="entry name" value="GLYCOSYLTRANSFERASE 8 DOMAIN-CONTAINING PROTEIN"/>
    <property type="match status" value="1"/>
</dbReference>
<evidence type="ECO:0000256" key="3">
    <source>
        <dbReference type="ARBA" id="ARBA00006351"/>
    </source>
</evidence>
<dbReference type="InterPro" id="IPR050748">
    <property type="entry name" value="Glycosyltrans_8_dom-fam"/>
</dbReference>
<name>A0A097QXK1_HAFAL</name>
<dbReference type="Pfam" id="PF01501">
    <property type="entry name" value="Glyco_transf_8"/>
    <property type="match status" value="1"/>
</dbReference>
<comment type="pathway">
    <text evidence="2">Bacterial outer membrane biogenesis; LPS core biosynthesis.</text>
</comment>
<dbReference type="NCBIfam" id="NF011718">
    <property type="entry name" value="PRK15171.1"/>
    <property type="match status" value="1"/>
</dbReference>
<dbReference type="CDD" id="cd04194">
    <property type="entry name" value="GT8_A4GalT_like"/>
    <property type="match status" value="1"/>
</dbReference>
<gene>
    <name evidence="10" type="ORF">AT03_01235</name>
</gene>
<dbReference type="InterPro" id="IPR002495">
    <property type="entry name" value="Glyco_trans_8"/>
</dbReference>
<comment type="cofactor">
    <cofactor evidence="1">
        <name>Mg(2+)</name>
        <dbReference type="ChEBI" id="CHEBI:18420"/>
    </cofactor>
</comment>
<comment type="similarity">
    <text evidence="3">Belongs to the glycosyltransferase 8 family.</text>
</comment>
<dbReference type="RefSeq" id="WP_025801508.1">
    <property type="nucleotide sequence ID" value="NZ_CP009706.1"/>
</dbReference>
<dbReference type="GO" id="GO:0046872">
    <property type="term" value="F:metal ion binding"/>
    <property type="evidence" value="ECO:0007669"/>
    <property type="project" value="UniProtKB-KW"/>
</dbReference>
<keyword evidence="4 10" id="KW-0328">Glycosyltransferase</keyword>
<sequence>MFFHEEQYIKDVITYIGNKPDDSSQYQNIAYGTDKNFLFGCAVSITSFLIHNSELKFNFHVFTDSFSESDREKFKALAEQYKTNISIYLVNADSLKSLPENKLWTYAIYFRFIIADYFSGKLERITYIDSDVVCNGSIQELVHLPLNGAVVAAVTERDEKWWLQRAEVLGNDLIAKGYFNTGVLVIDLAEWQALDVSMQAMKSLNDSNIRSKLTYYDQDVLNIILAGRVLFLDKKYNTQFSLNYELKKNCKSPVDENTVLIHYIGPTKPWHEWAQYPSATPFYQAKKYSPWGTTSLIKPQSSSQLRYCAKHKFNQHKSFEGIYFYFMYFVKKMFG</sequence>
<evidence type="ECO:0000256" key="4">
    <source>
        <dbReference type="ARBA" id="ARBA00022676"/>
    </source>
</evidence>
<dbReference type="eggNOG" id="COG1442">
    <property type="taxonomic scope" value="Bacteria"/>
</dbReference>
<dbReference type="Proteomes" id="UP000029986">
    <property type="component" value="Chromosome"/>
</dbReference>
<evidence type="ECO:0000256" key="2">
    <source>
        <dbReference type="ARBA" id="ARBA00004713"/>
    </source>
</evidence>
<dbReference type="PANTHER" id="PTHR13778:SF47">
    <property type="entry name" value="LIPOPOLYSACCHARIDE 1,3-GALACTOSYLTRANSFERASE"/>
    <property type="match status" value="1"/>
</dbReference>
<dbReference type="OrthoDB" id="9807549at2"/>
<dbReference type="SUPFAM" id="SSF53448">
    <property type="entry name" value="Nucleotide-diphospho-sugar transferases"/>
    <property type="match status" value="1"/>
</dbReference>
<dbReference type="HOGENOM" id="CLU_050833_5_0_6"/>
<protein>
    <submittedName>
        <fullName evidence="10">Lipopolysaccharide 1,3-galactosyltransferase</fullName>
    </submittedName>
</protein>
<dbReference type="Gene3D" id="3.90.550.10">
    <property type="entry name" value="Spore Coat Polysaccharide Biosynthesis Protein SpsA, Chain A"/>
    <property type="match status" value="1"/>
</dbReference>
<evidence type="ECO:0000256" key="5">
    <source>
        <dbReference type="ARBA" id="ARBA00022679"/>
    </source>
</evidence>
<evidence type="ECO:0000256" key="7">
    <source>
        <dbReference type="ARBA" id="ARBA00022842"/>
    </source>
</evidence>
<evidence type="ECO:0000256" key="8">
    <source>
        <dbReference type="ARBA" id="ARBA00022985"/>
    </source>
</evidence>
<keyword evidence="6" id="KW-0479">Metal-binding</keyword>
<dbReference type="PATRIC" id="fig|1453496.5.peg.254"/>
<accession>A0A097QXK1</accession>
<evidence type="ECO:0000256" key="6">
    <source>
        <dbReference type="ARBA" id="ARBA00022723"/>
    </source>
</evidence>
<dbReference type="EMBL" id="CP009706">
    <property type="protein sequence ID" value="AIU71157.1"/>
    <property type="molecule type" value="Genomic_DNA"/>
</dbReference>
<evidence type="ECO:0000256" key="1">
    <source>
        <dbReference type="ARBA" id="ARBA00001946"/>
    </source>
</evidence>
<evidence type="ECO:0000313" key="11">
    <source>
        <dbReference type="Proteomes" id="UP000029986"/>
    </source>
</evidence>
<proteinExistence type="inferred from homology"/>
<dbReference type="KEGG" id="hav:AT03_01235"/>
<dbReference type="InterPro" id="IPR013645">
    <property type="entry name" value="Glyco_transf_8N"/>
</dbReference>